<dbReference type="PANTHER" id="PTHR48258:SF6">
    <property type="entry name" value="LEUCINE-RICH REPEAT DOMAIN, L DOMAIN-CONTAINING PROTEIN"/>
    <property type="match status" value="1"/>
</dbReference>
<keyword evidence="7" id="KW-1185">Reference proteome</keyword>
<name>A0A834LQI4_RHOSS</name>
<evidence type="ECO:0000313" key="6">
    <source>
        <dbReference type="EMBL" id="KAF7143740.1"/>
    </source>
</evidence>
<dbReference type="EMBL" id="WJXA01000005">
    <property type="protein sequence ID" value="KAF7143740.1"/>
    <property type="molecule type" value="Genomic_DNA"/>
</dbReference>
<dbReference type="OrthoDB" id="1878503at2759"/>
<accession>A0A834LQI4</accession>
<dbReference type="InterPro" id="IPR029480">
    <property type="entry name" value="Transpos_assoc"/>
</dbReference>
<organism evidence="6 7">
    <name type="scientific">Rhododendron simsii</name>
    <name type="common">Sims's rhododendron</name>
    <dbReference type="NCBI Taxonomy" id="118357"/>
    <lineage>
        <taxon>Eukaryota</taxon>
        <taxon>Viridiplantae</taxon>
        <taxon>Streptophyta</taxon>
        <taxon>Embryophyta</taxon>
        <taxon>Tracheophyta</taxon>
        <taxon>Spermatophyta</taxon>
        <taxon>Magnoliopsida</taxon>
        <taxon>eudicotyledons</taxon>
        <taxon>Gunneridae</taxon>
        <taxon>Pentapetalae</taxon>
        <taxon>asterids</taxon>
        <taxon>Ericales</taxon>
        <taxon>Ericaceae</taxon>
        <taxon>Ericoideae</taxon>
        <taxon>Rhodoreae</taxon>
        <taxon>Rhododendron</taxon>
    </lineage>
</organism>
<dbReference type="PANTHER" id="PTHR48258">
    <property type="entry name" value="DUF4218 DOMAIN-CONTAINING PROTEIN-RELATED"/>
    <property type="match status" value="1"/>
</dbReference>
<sequence length="1573" mass="180449">MKMGVTADGRISQLYYNGVTLFIQFARAVVDAQGNILCPCLKCVNFYRKSPEDVRIHLLQHGIMQSYTIWNEHGETRESNDVRRHEMRDGDLGGIDALVEDRIRGELVDTTQHHEEVQNFDKLLNDAQREIYPGSKDYNLLKFVIEVFNMKVTNHWTNKSLDMFLKFQNKLLPEGNLVPKNTYEARKILSGLGLSYELIDACINDCILFWKENAALDRCPKCNVSRYKINCTRGKKIARKILRYFPLTPRLKRLFMSRAIAKAMRWHMNNPTDGEESGHPAHSDEWKEFDVKHPEFACEARNVRLGIATDGFNPFGNMSNSYSMWPVILIPYNLPPWLVMKDSFFMLTLLIPGDKQPGIDIDVYLRPLVDELKELWHTGTLTYDAASCEWFQMRAAFWWTLHDWPALGDISGWRTKGHYSCYTCNDEPYFESLRSKTAYTNHRAYLPEDHAERRKRLAYNGKPENRKRSLELPVEKIREQLNNVSEVILGKNPANKKRKRHKPNWTKRSILYELTYVEDRKLLHNIDVMHCEKNFSENIVGTMLGIDGKSKDTDKARKDLEDKGIRKDLWLTQRPDGSYVKPCASFALTLKEREAFFEFLKSVKYPDGYAANISRSVSSTNGRLTGLKSHDYHILIQQILPTGMRGFVDKEISTTLFELGSFFQDLCSKTLRRSELEKLEERIVLILCKLEKIFPPAFFDVMVHLAVHLPREAILGGPVHYQWMYPIERFLGTLKQFVSNRARPEGSIAEAYIVKECITFCSMYLDEVETVHNRPQRNEDFGERRKGYIVFTETARPFGLVTSNGEMSQELRDIAHWFILLNSPEIEEYLEEHKNLLHVPNGQNITSVQRKVFPKWFKEKVNRLRANKSTEATDELWSLANGPNLLVREYYGCITNGFRFRTREVDDRRRSQNSGVLAHGDHEGKMHNYYGHMIKVWEFEYMCANTVLLFQCEWYNTGNIGRNGTIRTDKYCTSINVKSRWCKSDPFILPSQAKQVFYLNDTKWGEPWQVVQLVKQRGVFDVPKVGDGEPLDPPECSDAFQQESMTSGVPIDIEGNIRFRREDAEVEVIAGVGALHETIENLTDDEVDEELEIIGEDINDEAGEDHEISDADMDADMDYDVYLKQCCLCIVHRHAKKSRGEKVPTNKKEEKVMLQPNFLATHYKTHYERIRDEKIKRNKEVLESLGVKKIATSMMGSARFQCANDNGKRGRADQVDDPDYILSNDEDGHGYNSESDDSFEQEDIEIPPGGLPAQSHTVPQCDATLISERVTRSTPHPSMESQASLQAIAQPQNEVLPENNGEINRPTRGPTRGIQAQRLIDKQGKLPVPIPQLFRASVGKHAAQLASRIGVEVRTHVIDLGVPRWKAVDESVKAPILQRIMDKFDLQGDPVDVKKAVATQCGRRLSNHNFVLHKKYKKLKETRGEEYARNNPPAGVNPEQWTSLVTKKWTVLKWLDKMVQIEIEHNAQDGAIPITQEELSVKGLKARSGYVKGLGIRPSSSIRTGNGEYVTHLEGKVQEQAEKIQKQAEKIQEQAEGIEAANNKIEELALAKEEQGKTLANVMAFLKQQGFTG</sequence>
<feature type="domain" description="DUF4218" evidence="4">
    <location>
        <begin position="666"/>
        <end position="778"/>
    </location>
</feature>
<feature type="region of interest" description="Disordered" evidence="2">
    <location>
        <begin position="1223"/>
        <end position="1256"/>
    </location>
</feature>
<feature type="domain" description="Transposase-associated" evidence="5">
    <location>
        <begin position="9"/>
        <end position="75"/>
    </location>
</feature>
<evidence type="ECO:0000259" key="5">
    <source>
        <dbReference type="Pfam" id="PF13963"/>
    </source>
</evidence>
<proteinExistence type="predicted"/>
<evidence type="ECO:0000256" key="2">
    <source>
        <dbReference type="SAM" id="MobiDB-lite"/>
    </source>
</evidence>
<dbReference type="Pfam" id="PF02992">
    <property type="entry name" value="Transposase_21"/>
    <property type="match status" value="1"/>
</dbReference>
<evidence type="ECO:0000259" key="3">
    <source>
        <dbReference type="Pfam" id="PF13952"/>
    </source>
</evidence>
<feature type="coiled-coil region" evidence="1">
    <location>
        <begin position="1510"/>
        <end position="1558"/>
    </location>
</feature>
<dbReference type="InterPro" id="IPR025312">
    <property type="entry name" value="DUF4216"/>
</dbReference>
<dbReference type="Pfam" id="PF13963">
    <property type="entry name" value="Transpos_assoc"/>
    <property type="match status" value="1"/>
</dbReference>
<dbReference type="Pfam" id="PF13960">
    <property type="entry name" value="DUF4218"/>
    <property type="match status" value="1"/>
</dbReference>
<feature type="compositionally biased region" description="Acidic residues" evidence="2">
    <location>
        <begin position="1234"/>
        <end position="1245"/>
    </location>
</feature>
<reference evidence="6" key="1">
    <citation type="submission" date="2019-11" db="EMBL/GenBank/DDBJ databases">
        <authorList>
            <person name="Liu Y."/>
            <person name="Hou J."/>
            <person name="Li T.-Q."/>
            <person name="Guan C.-H."/>
            <person name="Wu X."/>
            <person name="Wu H.-Z."/>
            <person name="Ling F."/>
            <person name="Zhang R."/>
            <person name="Shi X.-G."/>
            <person name="Ren J.-P."/>
            <person name="Chen E.-F."/>
            <person name="Sun J.-M."/>
        </authorList>
    </citation>
    <scope>NUCLEOTIDE SEQUENCE</scope>
    <source>
        <strain evidence="6">Adult_tree_wgs_1</strain>
        <tissue evidence="6">Leaves</tissue>
    </source>
</reference>
<evidence type="ECO:0000256" key="1">
    <source>
        <dbReference type="SAM" id="Coils"/>
    </source>
</evidence>
<evidence type="ECO:0000313" key="7">
    <source>
        <dbReference type="Proteomes" id="UP000626092"/>
    </source>
</evidence>
<dbReference type="Proteomes" id="UP000626092">
    <property type="component" value="Unassembled WGS sequence"/>
</dbReference>
<evidence type="ECO:0000259" key="4">
    <source>
        <dbReference type="Pfam" id="PF13960"/>
    </source>
</evidence>
<dbReference type="Pfam" id="PF13952">
    <property type="entry name" value="DUF4216"/>
    <property type="match status" value="1"/>
</dbReference>
<dbReference type="InterPro" id="IPR004242">
    <property type="entry name" value="Transposase_21"/>
</dbReference>
<gene>
    <name evidence="6" type="ORF">RHSIM_Rhsim05G0032900</name>
</gene>
<keyword evidence="1" id="KW-0175">Coiled coil</keyword>
<comment type="caution">
    <text evidence="6">The sequence shown here is derived from an EMBL/GenBank/DDBJ whole genome shotgun (WGS) entry which is preliminary data.</text>
</comment>
<feature type="domain" description="DUF4216" evidence="3">
    <location>
        <begin position="937"/>
        <end position="1011"/>
    </location>
</feature>
<protein>
    <submittedName>
        <fullName evidence="6">Uncharacterized protein</fullName>
    </submittedName>
</protein>
<dbReference type="InterPro" id="IPR025452">
    <property type="entry name" value="DUF4218"/>
</dbReference>